<feature type="domain" description="DEAD/DEAH-box helicase" evidence="1">
    <location>
        <begin position="76"/>
        <end position="180"/>
    </location>
</feature>
<dbReference type="InterPro" id="IPR027417">
    <property type="entry name" value="P-loop_NTPase"/>
</dbReference>
<comment type="caution">
    <text evidence="2">The sequence shown here is derived from an EMBL/GenBank/DDBJ whole genome shotgun (WGS) entry which is preliminary data.</text>
</comment>
<gene>
    <name evidence="2" type="ORF">EDB92DRAFT_2099541</name>
</gene>
<evidence type="ECO:0000313" key="2">
    <source>
        <dbReference type="EMBL" id="KAH8976484.1"/>
    </source>
</evidence>
<dbReference type="AlphaFoldDB" id="A0AAD4Q790"/>
<protein>
    <recommendedName>
        <fullName evidence="1">DEAD/DEAH-box helicase domain-containing protein</fullName>
    </recommendedName>
</protein>
<dbReference type="GO" id="GO:0005524">
    <property type="term" value="F:ATP binding"/>
    <property type="evidence" value="ECO:0007669"/>
    <property type="project" value="InterPro"/>
</dbReference>
<dbReference type="Gene3D" id="3.40.50.300">
    <property type="entry name" value="P-loop containing nucleotide triphosphate hydrolases"/>
    <property type="match status" value="1"/>
</dbReference>
<dbReference type="SUPFAM" id="SSF52540">
    <property type="entry name" value="P-loop containing nucleoside triphosphate hydrolases"/>
    <property type="match status" value="1"/>
</dbReference>
<proteinExistence type="predicted"/>
<evidence type="ECO:0000313" key="3">
    <source>
        <dbReference type="Proteomes" id="UP001201163"/>
    </source>
</evidence>
<dbReference type="InterPro" id="IPR011545">
    <property type="entry name" value="DEAD/DEAH_box_helicase_dom"/>
</dbReference>
<name>A0AAD4Q790_9AGAM</name>
<keyword evidence="3" id="KW-1185">Reference proteome</keyword>
<dbReference type="EMBL" id="JAKELL010000629">
    <property type="protein sequence ID" value="KAH8976484.1"/>
    <property type="molecule type" value="Genomic_DNA"/>
</dbReference>
<dbReference type="Proteomes" id="UP001201163">
    <property type="component" value="Unassembled WGS sequence"/>
</dbReference>
<sequence>MSTVSTDTAPVLSERLQSLRSCSVDELNQLVSTLRLLERLPVAFLDGLSEEDKILCYRVALMCYCVTNSMQIPREMQLRVVLADQHKKDALVSAGTGSGKTLPIVLNTLLDTPEKKLVTLVISPLKRLQVTQENDFNTRYGIPTVVINEDTPREDAWWTVCRRTPGTARVLIVTVEQLFKSREGHLPRLALLLLRRD</sequence>
<reference evidence="2" key="1">
    <citation type="submission" date="2022-01" db="EMBL/GenBank/DDBJ databases">
        <title>Comparative genomics reveals a dynamic genome evolution in the ectomycorrhizal milk-cap (Lactarius) mushrooms.</title>
        <authorList>
            <consortium name="DOE Joint Genome Institute"/>
            <person name="Lebreton A."/>
            <person name="Tang N."/>
            <person name="Kuo A."/>
            <person name="LaButti K."/>
            <person name="Drula E."/>
            <person name="Barry K."/>
            <person name="Clum A."/>
            <person name="Lipzen A."/>
            <person name="Mousain D."/>
            <person name="Ng V."/>
            <person name="Wang R."/>
            <person name="Wang X."/>
            <person name="Dai Y."/>
            <person name="Henrissat B."/>
            <person name="Grigoriev I.V."/>
            <person name="Guerin-Laguette A."/>
            <person name="Yu F."/>
            <person name="Martin F.M."/>
        </authorList>
    </citation>
    <scope>NUCLEOTIDE SEQUENCE</scope>
    <source>
        <strain evidence="2">QP</strain>
    </source>
</reference>
<organism evidence="2 3">
    <name type="scientific">Lactarius akahatsu</name>
    <dbReference type="NCBI Taxonomy" id="416441"/>
    <lineage>
        <taxon>Eukaryota</taxon>
        <taxon>Fungi</taxon>
        <taxon>Dikarya</taxon>
        <taxon>Basidiomycota</taxon>
        <taxon>Agaricomycotina</taxon>
        <taxon>Agaricomycetes</taxon>
        <taxon>Russulales</taxon>
        <taxon>Russulaceae</taxon>
        <taxon>Lactarius</taxon>
    </lineage>
</organism>
<evidence type="ECO:0000259" key="1">
    <source>
        <dbReference type="Pfam" id="PF00270"/>
    </source>
</evidence>
<dbReference type="GO" id="GO:0003676">
    <property type="term" value="F:nucleic acid binding"/>
    <property type="evidence" value="ECO:0007669"/>
    <property type="project" value="InterPro"/>
</dbReference>
<accession>A0AAD4Q790</accession>
<dbReference type="Pfam" id="PF00270">
    <property type="entry name" value="DEAD"/>
    <property type="match status" value="1"/>
</dbReference>